<protein>
    <submittedName>
        <fullName evidence="2">Uncharacterized protein</fullName>
    </submittedName>
</protein>
<comment type="caution">
    <text evidence="2">The sequence shown here is derived from an EMBL/GenBank/DDBJ whole genome shotgun (WGS) entry which is preliminary data.</text>
</comment>
<evidence type="ECO:0000256" key="1">
    <source>
        <dbReference type="SAM" id="Phobius"/>
    </source>
</evidence>
<dbReference type="EMBL" id="CATNWA010017713">
    <property type="protein sequence ID" value="CAI9602601.1"/>
    <property type="molecule type" value="Genomic_DNA"/>
</dbReference>
<accession>A0ABN9G1J1</accession>
<keyword evidence="1" id="KW-0812">Transmembrane</keyword>
<evidence type="ECO:0000313" key="2">
    <source>
        <dbReference type="EMBL" id="CAI9602601.1"/>
    </source>
</evidence>
<feature type="transmembrane region" description="Helical" evidence="1">
    <location>
        <begin position="50"/>
        <end position="67"/>
    </location>
</feature>
<organism evidence="2 3">
    <name type="scientific">Staurois parvus</name>
    <dbReference type="NCBI Taxonomy" id="386267"/>
    <lineage>
        <taxon>Eukaryota</taxon>
        <taxon>Metazoa</taxon>
        <taxon>Chordata</taxon>
        <taxon>Craniata</taxon>
        <taxon>Vertebrata</taxon>
        <taxon>Euteleostomi</taxon>
        <taxon>Amphibia</taxon>
        <taxon>Batrachia</taxon>
        <taxon>Anura</taxon>
        <taxon>Neobatrachia</taxon>
        <taxon>Ranoidea</taxon>
        <taxon>Ranidae</taxon>
        <taxon>Staurois</taxon>
    </lineage>
</organism>
<reference evidence="2" key="1">
    <citation type="submission" date="2023-05" db="EMBL/GenBank/DDBJ databases">
        <authorList>
            <person name="Stuckert A."/>
        </authorList>
    </citation>
    <scope>NUCLEOTIDE SEQUENCE</scope>
</reference>
<evidence type="ECO:0000313" key="3">
    <source>
        <dbReference type="Proteomes" id="UP001162483"/>
    </source>
</evidence>
<proteinExistence type="predicted"/>
<gene>
    <name evidence="2" type="ORF">SPARVUS_LOCUS13157706</name>
</gene>
<dbReference type="Proteomes" id="UP001162483">
    <property type="component" value="Unassembled WGS sequence"/>
</dbReference>
<keyword evidence="3" id="KW-1185">Reference proteome</keyword>
<sequence length="85" mass="10266">NHFLSGHVSPFLTRPFFALQRCVTLTDNCAVMQHCTQIKFVSFFFPTNRAFFQWYLITCAFFILLCYKQKKTDNSEKKLYFWLNY</sequence>
<feature type="non-terminal residue" evidence="2">
    <location>
        <position position="1"/>
    </location>
</feature>
<keyword evidence="1" id="KW-0472">Membrane</keyword>
<name>A0ABN9G1J1_9NEOB</name>
<keyword evidence="1" id="KW-1133">Transmembrane helix</keyword>